<protein>
    <recommendedName>
        <fullName evidence="5">Methyl-accepting transducer domain-containing protein</fullName>
    </recommendedName>
</protein>
<dbReference type="Pfam" id="PF00015">
    <property type="entry name" value="MCPsignal"/>
    <property type="match status" value="1"/>
</dbReference>
<feature type="transmembrane region" description="Helical" evidence="4">
    <location>
        <begin position="185"/>
        <end position="209"/>
    </location>
</feature>
<comment type="similarity">
    <text evidence="2">Belongs to the methyl-accepting chemotaxis (MCP) protein family.</text>
</comment>
<sequence length="549" mass="57088">MRRMSFGRLLGVGFTVVVMLGCAASVLARHYLSAIEGNVNLLANVPIDNLIYVQQIKDGIGVRAQIVRDMLLETDPDALARMTGHQADLGRQAAAAAAQLADRAIDTQGAEFVQRLNAARPAYDNLLAKAMEYAGRRDIPATTGVLLRDMPTVQANYLNVLNEMAAYQQDQALAVAGETASMVALAVRIMTVLALFSALFGAAVAIGIIRTVLRQLGGEPAYAAAMARQIADGDLSHPVRLRNGDDSSLLAHMESMRRKLATIVDRVRRGSESISAGAAQLAAGNADLSQRTAAQAGSLEETASAMEQMASTVRQNADTVRKTSSLAVQASDAAGKGGEAVMEVVRTMDDITASSRKIGDIIGIIDSIAFQTNILALNAAVEAARAGEQGRGFAVVASEVRTLAQRSAQAAREIADLVRESVEQVRNGSQTVGRAGATIDDVVQQVRNVTALIGEIGTATREQEQGIGQVGLAVTQLDQVTQSNAALVEQSAAAADSLNAQAAQLVGLVGAFQLAPHGTDAVRHSDLASPAAAAAGNVSLPAATAATAI</sequence>
<proteinExistence type="inferred from homology"/>
<evidence type="ECO:0000256" key="3">
    <source>
        <dbReference type="PROSITE-ProRule" id="PRU00284"/>
    </source>
</evidence>
<dbReference type="Proteomes" id="UP000091897">
    <property type="component" value="Chromosome"/>
</dbReference>
<dbReference type="SUPFAM" id="SSF58104">
    <property type="entry name" value="Methyl-accepting chemotaxis protein (MCP) signaling domain"/>
    <property type="match status" value="1"/>
</dbReference>
<evidence type="ECO:0000259" key="5">
    <source>
        <dbReference type="PROSITE" id="PS50111"/>
    </source>
</evidence>
<dbReference type="Gene3D" id="1.10.287.950">
    <property type="entry name" value="Methyl-accepting chemotaxis protein"/>
    <property type="match status" value="1"/>
</dbReference>
<reference evidence="6 7" key="1">
    <citation type="submission" date="2016-06" db="EMBL/GenBank/DDBJ databases">
        <title>Complete genome sequences of Bordetella bronchialis and Bordetella flabilis.</title>
        <authorList>
            <person name="LiPuma J.J."/>
            <person name="Spilker T."/>
        </authorList>
    </citation>
    <scope>NUCLEOTIDE SEQUENCE [LARGE SCALE GENOMIC DNA]</scope>
    <source>
        <strain evidence="6 7">AU3182</strain>
    </source>
</reference>
<evidence type="ECO:0000256" key="2">
    <source>
        <dbReference type="ARBA" id="ARBA00029447"/>
    </source>
</evidence>
<keyword evidence="3" id="KW-0807">Transducer</keyword>
<dbReference type="EMBL" id="CP016170">
    <property type="protein sequence ID" value="ANN69698.1"/>
    <property type="molecule type" value="Genomic_DNA"/>
</dbReference>
<dbReference type="PROSITE" id="PS51257">
    <property type="entry name" value="PROKAR_LIPOPROTEIN"/>
    <property type="match status" value="1"/>
</dbReference>
<dbReference type="CDD" id="cd11386">
    <property type="entry name" value="MCP_signal"/>
    <property type="match status" value="1"/>
</dbReference>
<keyword evidence="7" id="KW-1185">Reference proteome</keyword>
<dbReference type="InterPro" id="IPR004089">
    <property type="entry name" value="MCPsignal_dom"/>
</dbReference>
<evidence type="ECO:0000256" key="4">
    <source>
        <dbReference type="SAM" id="Phobius"/>
    </source>
</evidence>
<dbReference type="SMART" id="SM00283">
    <property type="entry name" value="MA"/>
    <property type="match status" value="1"/>
</dbReference>
<dbReference type="PROSITE" id="PS50111">
    <property type="entry name" value="CHEMOTAXIS_TRANSDUC_2"/>
    <property type="match status" value="1"/>
</dbReference>
<keyword evidence="4" id="KW-0472">Membrane</keyword>
<keyword evidence="4" id="KW-0812">Transmembrane</keyword>
<dbReference type="PANTHER" id="PTHR43531:SF14">
    <property type="entry name" value="METHYL-ACCEPTING CHEMOTAXIS PROTEIN I-RELATED"/>
    <property type="match status" value="1"/>
</dbReference>
<evidence type="ECO:0000313" key="7">
    <source>
        <dbReference type="Proteomes" id="UP000091897"/>
    </source>
</evidence>
<keyword evidence="4" id="KW-1133">Transmembrane helix</keyword>
<gene>
    <name evidence="6" type="ORF">BAU06_15860</name>
</gene>
<organism evidence="6 7">
    <name type="scientific">Bordetella bronchialis</name>
    <dbReference type="NCBI Taxonomy" id="463025"/>
    <lineage>
        <taxon>Bacteria</taxon>
        <taxon>Pseudomonadati</taxon>
        <taxon>Pseudomonadota</taxon>
        <taxon>Betaproteobacteria</taxon>
        <taxon>Burkholderiales</taxon>
        <taxon>Alcaligenaceae</taxon>
        <taxon>Bordetella</taxon>
    </lineage>
</organism>
<evidence type="ECO:0000313" key="6">
    <source>
        <dbReference type="EMBL" id="ANN69698.1"/>
    </source>
</evidence>
<feature type="domain" description="Methyl-accepting transducer" evidence="5">
    <location>
        <begin position="270"/>
        <end position="499"/>
    </location>
</feature>
<accession>A0ABN4R9A0</accession>
<dbReference type="PANTHER" id="PTHR43531">
    <property type="entry name" value="PROTEIN ICFG"/>
    <property type="match status" value="1"/>
</dbReference>
<evidence type="ECO:0000256" key="1">
    <source>
        <dbReference type="ARBA" id="ARBA00022481"/>
    </source>
</evidence>
<keyword evidence="1" id="KW-0488">Methylation</keyword>
<name>A0ABN4R9A0_9BORD</name>
<dbReference type="InterPro" id="IPR051310">
    <property type="entry name" value="MCP_chemotaxis"/>
</dbReference>